<reference evidence="1" key="1">
    <citation type="submission" date="2017-05" db="UniProtKB">
        <authorList>
            <consortium name="EnsemblMetazoa"/>
        </authorList>
    </citation>
    <scope>IDENTIFICATION</scope>
</reference>
<accession>A0A1X7T9M6</accession>
<sequence length="165" mass="18025">MASVDGTNCLACGEPVLKRARVAAATVSSLLKKSCSKVYLKHLEKDEHLYEATSASVSVLASQQSNSEIPATRKRLASQESALHGATKRQCIIQDSAPECISPESPPIVVGIGYKSGYQLYPVTSPTRKNVVLKHIEHHQYSNMSKKSETVPLGIIFRMKMLLKT</sequence>
<dbReference type="InParanoid" id="A0A1X7T9M6"/>
<name>A0A1X7T9M6_AMPQE</name>
<dbReference type="OrthoDB" id="5966447at2759"/>
<protein>
    <submittedName>
        <fullName evidence="1">Uncharacterized protein</fullName>
    </submittedName>
</protein>
<proteinExistence type="predicted"/>
<organism evidence="1">
    <name type="scientific">Amphimedon queenslandica</name>
    <name type="common">Sponge</name>
    <dbReference type="NCBI Taxonomy" id="400682"/>
    <lineage>
        <taxon>Eukaryota</taxon>
        <taxon>Metazoa</taxon>
        <taxon>Porifera</taxon>
        <taxon>Demospongiae</taxon>
        <taxon>Heteroscleromorpha</taxon>
        <taxon>Haplosclerida</taxon>
        <taxon>Niphatidae</taxon>
        <taxon>Amphimedon</taxon>
    </lineage>
</organism>
<evidence type="ECO:0000313" key="1">
    <source>
        <dbReference type="EnsemblMetazoa" id="Aqu2.1.11254_001"/>
    </source>
</evidence>
<dbReference type="EnsemblMetazoa" id="Aqu2.1.11254_001">
    <property type="protein sequence ID" value="Aqu2.1.11254_001"/>
    <property type="gene ID" value="Aqu2.1.11254"/>
</dbReference>
<dbReference type="AlphaFoldDB" id="A0A1X7T9M6"/>